<dbReference type="NCBIfam" id="TIGR00061">
    <property type="entry name" value="L21"/>
    <property type="match status" value="1"/>
</dbReference>
<dbReference type="PROSITE" id="PS01169">
    <property type="entry name" value="RIBOSOMAL_L21"/>
    <property type="match status" value="1"/>
</dbReference>
<evidence type="ECO:0000256" key="1">
    <source>
        <dbReference type="ARBA" id="ARBA00008563"/>
    </source>
</evidence>
<evidence type="ECO:0000256" key="5">
    <source>
        <dbReference type="ARBA" id="ARBA00023274"/>
    </source>
</evidence>
<dbReference type="AlphaFoldDB" id="A0A069RAK5"/>
<comment type="caution">
    <text evidence="8">The sequence shown here is derived from an EMBL/GenBank/DDBJ whole genome shotgun (WGS) entry which is preliminary data.</text>
</comment>
<dbReference type="Pfam" id="PF00829">
    <property type="entry name" value="Ribosomal_L21p"/>
    <property type="match status" value="1"/>
</dbReference>
<dbReference type="HAMAP" id="MF_01363">
    <property type="entry name" value="Ribosomal_bL21"/>
    <property type="match status" value="1"/>
</dbReference>
<name>A0A069RAK5_PEPLI</name>
<gene>
    <name evidence="6 8" type="primary">rplU</name>
    <name evidence="8" type="ORF">CLIT_23c03430</name>
</gene>
<sequence length="103" mass="11450">MYAIVETGGKQYRVQEGDVIFVEKLEASEGDVVTLDKVLAFSKDGSLSVGSPVVEGAKVEAKVVENGKAKKVVIYKYKAKKDYRKKKGHRQPYTKLQIEKIMG</sequence>
<keyword evidence="5 6" id="KW-0687">Ribonucleoprotein</keyword>
<evidence type="ECO:0000256" key="7">
    <source>
        <dbReference type="RuleBase" id="RU000562"/>
    </source>
</evidence>
<comment type="function">
    <text evidence="6 7">This protein binds to 23S rRNA in the presence of protein L20.</text>
</comment>
<evidence type="ECO:0000256" key="3">
    <source>
        <dbReference type="ARBA" id="ARBA00022884"/>
    </source>
</evidence>
<evidence type="ECO:0000256" key="6">
    <source>
        <dbReference type="HAMAP-Rule" id="MF_01363"/>
    </source>
</evidence>
<dbReference type="GO" id="GO:0019843">
    <property type="term" value="F:rRNA binding"/>
    <property type="evidence" value="ECO:0007669"/>
    <property type="project" value="UniProtKB-UniRule"/>
</dbReference>
<protein>
    <recommendedName>
        <fullName evidence="6">Large ribosomal subunit protein bL21</fullName>
    </recommendedName>
</protein>
<keyword evidence="2 6" id="KW-0699">rRNA-binding</keyword>
<dbReference type="InterPro" id="IPR001787">
    <property type="entry name" value="Ribosomal_bL21"/>
</dbReference>
<keyword evidence="9" id="KW-1185">Reference proteome</keyword>
<dbReference type="eggNOG" id="COG0261">
    <property type="taxonomic scope" value="Bacteria"/>
</dbReference>
<evidence type="ECO:0000313" key="9">
    <source>
        <dbReference type="Proteomes" id="UP000027946"/>
    </source>
</evidence>
<dbReference type="EMBL" id="JJMM01000026">
    <property type="protein sequence ID" value="KDR94071.1"/>
    <property type="molecule type" value="Genomic_DNA"/>
</dbReference>
<dbReference type="OrthoDB" id="9813334at2"/>
<keyword evidence="4 6" id="KW-0689">Ribosomal protein</keyword>
<dbReference type="InterPro" id="IPR036164">
    <property type="entry name" value="bL21-like_sf"/>
</dbReference>
<accession>A0A069RAK5</accession>
<dbReference type="InterPro" id="IPR028909">
    <property type="entry name" value="bL21-like"/>
</dbReference>
<dbReference type="PANTHER" id="PTHR21349:SF0">
    <property type="entry name" value="LARGE RIBOSOMAL SUBUNIT PROTEIN BL21M"/>
    <property type="match status" value="1"/>
</dbReference>
<evidence type="ECO:0000256" key="4">
    <source>
        <dbReference type="ARBA" id="ARBA00022980"/>
    </source>
</evidence>
<reference evidence="8 9" key="1">
    <citation type="submission" date="2014-03" db="EMBL/GenBank/DDBJ databases">
        <title>Genome sequence of Clostridium litorale W6, DSM 5388.</title>
        <authorList>
            <person name="Poehlein A."/>
            <person name="Jagirdar A."/>
            <person name="Khonsari B."/>
            <person name="Chibani C.M."/>
            <person name="Gutierrez Gutierrez D.A."/>
            <person name="Davydova E."/>
            <person name="Alghaithi H.S."/>
            <person name="Nair K.P."/>
            <person name="Dhamotharan K."/>
            <person name="Chandran L."/>
            <person name="G W."/>
            <person name="Daniel R."/>
        </authorList>
    </citation>
    <scope>NUCLEOTIDE SEQUENCE [LARGE SCALE GENOMIC DNA]</scope>
    <source>
        <strain evidence="8 9">W6</strain>
    </source>
</reference>
<dbReference type="Proteomes" id="UP000027946">
    <property type="component" value="Unassembled WGS sequence"/>
</dbReference>
<dbReference type="PANTHER" id="PTHR21349">
    <property type="entry name" value="50S RIBOSOMAL PROTEIN L21"/>
    <property type="match status" value="1"/>
</dbReference>
<dbReference type="STRING" id="1121324.CLIT_23c03430"/>
<dbReference type="InterPro" id="IPR018258">
    <property type="entry name" value="Ribosomal_bL21_CS"/>
</dbReference>
<comment type="subunit">
    <text evidence="6">Part of the 50S ribosomal subunit. Contacts protein L20.</text>
</comment>
<organism evidence="8 9">
    <name type="scientific">Peptoclostridium litorale DSM 5388</name>
    <dbReference type="NCBI Taxonomy" id="1121324"/>
    <lineage>
        <taxon>Bacteria</taxon>
        <taxon>Bacillati</taxon>
        <taxon>Bacillota</taxon>
        <taxon>Clostridia</taxon>
        <taxon>Peptostreptococcales</taxon>
        <taxon>Peptoclostridiaceae</taxon>
        <taxon>Peptoclostridium</taxon>
    </lineage>
</organism>
<dbReference type="GO" id="GO:0006412">
    <property type="term" value="P:translation"/>
    <property type="evidence" value="ECO:0007669"/>
    <property type="project" value="UniProtKB-UniRule"/>
</dbReference>
<proteinExistence type="inferred from homology"/>
<dbReference type="GO" id="GO:0005840">
    <property type="term" value="C:ribosome"/>
    <property type="evidence" value="ECO:0007669"/>
    <property type="project" value="UniProtKB-KW"/>
</dbReference>
<keyword evidence="3 6" id="KW-0694">RNA-binding</keyword>
<comment type="similarity">
    <text evidence="1 6 7">Belongs to the bacterial ribosomal protein bL21 family.</text>
</comment>
<dbReference type="GO" id="GO:0003735">
    <property type="term" value="F:structural constituent of ribosome"/>
    <property type="evidence" value="ECO:0007669"/>
    <property type="project" value="InterPro"/>
</dbReference>
<evidence type="ECO:0000313" key="8">
    <source>
        <dbReference type="EMBL" id="KDR94071.1"/>
    </source>
</evidence>
<dbReference type="SUPFAM" id="SSF141091">
    <property type="entry name" value="L21p-like"/>
    <property type="match status" value="1"/>
</dbReference>
<dbReference type="RefSeq" id="WP_038267893.1">
    <property type="nucleotide sequence ID" value="NZ_FSRH01000003.1"/>
</dbReference>
<dbReference type="GO" id="GO:1990904">
    <property type="term" value="C:ribonucleoprotein complex"/>
    <property type="evidence" value="ECO:0007669"/>
    <property type="project" value="UniProtKB-KW"/>
</dbReference>
<evidence type="ECO:0000256" key="2">
    <source>
        <dbReference type="ARBA" id="ARBA00022730"/>
    </source>
</evidence>
<dbReference type="GO" id="GO:0005737">
    <property type="term" value="C:cytoplasm"/>
    <property type="evidence" value="ECO:0007669"/>
    <property type="project" value="UniProtKB-ARBA"/>
</dbReference>